<dbReference type="GO" id="GO:0016887">
    <property type="term" value="F:ATP hydrolysis activity"/>
    <property type="evidence" value="ECO:0007669"/>
    <property type="project" value="InterPro"/>
</dbReference>
<dbReference type="Proteomes" id="UP000597444">
    <property type="component" value="Unassembled WGS sequence"/>
</dbReference>
<dbReference type="PANTHER" id="PTHR24221">
    <property type="entry name" value="ATP-BINDING CASSETTE SUB-FAMILY B"/>
    <property type="match status" value="1"/>
</dbReference>
<dbReference type="GO" id="GO:0016020">
    <property type="term" value="C:membrane"/>
    <property type="evidence" value="ECO:0007669"/>
    <property type="project" value="TreeGrafter"/>
</dbReference>
<evidence type="ECO:0000313" key="2">
    <source>
        <dbReference type="EMBL" id="GHO90430.1"/>
    </source>
</evidence>
<dbReference type="GO" id="GO:0042626">
    <property type="term" value="F:ATPase-coupled transmembrane transporter activity"/>
    <property type="evidence" value="ECO:0007669"/>
    <property type="project" value="TreeGrafter"/>
</dbReference>
<dbReference type="InterPro" id="IPR003439">
    <property type="entry name" value="ABC_transporter-like_ATP-bd"/>
</dbReference>
<evidence type="ECO:0000313" key="3">
    <source>
        <dbReference type="Proteomes" id="UP000597444"/>
    </source>
</evidence>
<reference evidence="2" key="1">
    <citation type="submission" date="2020-10" db="EMBL/GenBank/DDBJ databases">
        <title>Taxonomic study of unclassified bacteria belonging to the class Ktedonobacteria.</title>
        <authorList>
            <person name="Yabe S."/>
            <person name="Wang C.M."/>
            <person name="Zheng Y."/>
            <person name="Sakai Y."/>
            <person name="Cavaletti L."/>
            <person name="Monciardini P."/>
            <person name="Donadio S."/>
        </authorList>
    </citation>
    <scope>NUCLEOTIDE SEQUENCE</scope>
    <source>
        <strain evidence="2">ID150040</strain>
    </source>
</reference>
<dbReference type="AlphaFoldDB" id="A0A8J3MZP5"/>
<evidence type="ECO:0000259" key="1">
    <source>
        <dbReference type="Pfam" id="PF00005"/>
    </source>
</evidence>
<sequence>MAFEGVSFGYSKDELVLKHVSFHLPSGRVLGIVGRSGGCKTTITRLLFRMYNPQCGVIRLNEVPLTDMHLCELRQRILRKMLLSLYSIDSMLPG</sequence>
<name>A0A8J3MZP5_9CHLR</name>
<dbReference type="Gene3D" id="3.40.50.300">
    <property type="entry name" value="P-loop containing nucleotide triphosphate hydrolases"/>
    <property type="match status" value="1"/>
</dbReference>
<dbReference type="GO" id="GO:0005524">
    <property type="term" value="F:ATP binding"/>
    <property type="evidence" value="ECO:0007669"/>
    <property type="project" value="InterPro"/>
</dbReference>
<dbReference type="EMBL" id="BNJK01000001">
    <property type="protein sequence ID" value="GHO90430.1"/>
    <property type="molecule type" value="Genomic_DNA"/>
</dbReference>
<accession>A0A8J3MZP5</accession>
<dbReference type="SUPFAM" id="SSF52540">
    <property type="entry name" value="P-loop containing nucleoside triphosphate hydrolases"/>
    <property type="match status" value="1"/>
</dbReference>
<organism evidence="2 3">
    <name type="scientific">Reticulibacter mediterranei</name>
    <dbReference type="NCBI Taxonomy" id="2778369"/>
    <lineage>
        <taxon>Bacteria</taxon>
        <taxon>Bacillati</taxon>
        <taxon>Chloroflexota</taxon>
        <taxon>Ktedonobacteria</taxon>
        <taxon>Ktedonobacterales</taxon>
        <taxon>Reticulibacteraceae</taxon>
        <taxon>Reticulibacter</taxon>
    </lineage>
</organism>
<dbReference type="InterPro" id="IPR027417">
    <property type="entry name" value="P-loop_NTPase"/>
</dbReference>
<dbReference type="PANTHER" id="PTHR24221:SF503">
    <property type="entry name" value="MITOCHONDRIAL POTASSIUM CHANNEL ATP-BINDING SUBUNIT"/>
    <property type="match status" value="1"/>
</dbReference>
<feature type="domain" description="ABC transporter" evidence="1">
    <location>
        <begin position="17"/>
        <end position="77"/>
    </location>
</feature>
<gene>
    <name evidence="2" type="ORF">KSF_004780</name>
</gene>
<dbReference type="RefSeq" id="WP_220201395.1">
    <property type="nucleotide sequence ID" value="NZ_BNJK01000001.1"/>
</dbReference>
<keyword evidence="3" id="KW-1185">Reference proteome</keyword>
<dbReference type="Pfam" id="PF00005">
    <property type="entry name" value="ABC_tran"/>
    <property type="match status" value="1"/>
</dbReference>
<dbReference type="InterPro" id="IPR039421">
    <property type="entry name" value="Type_1_exporter"/>
</dbReference>
<protein>
    <recommendedName>
        <fullName evidence="1">ABC transporter domain-containing protein</fullName>
    </recommendedName>
</protein>
<proteinExistence type="predicted"/>
<comment type="caution">
    <text evidence="2">The sequence shown here is derived from an EMBL/GenBank/DDBJ whole genome shotgun (WGS) entry which is preliminary data.</text>
</comment>